<dbReference type="SUPFAM" id="SSF52777">
    <property type="entry name" value="CoA-dependent acyltransferases"/>
    <property type="match status" value="1"/>
</dbReference>
<dbReference type="InterPro" id="IPR023213">
    <property type="entry name" value="CAT-like_dom_sf"/>
</dbReference>
<feature type="region of interest" description="Disordered" evidence="1">
    <location>
        <begin position="1"/>
        <end position="21"/>
    </location>
</feature>
<evidence type="ECO:0000313" key="2">
    <source>
        <dbReference type="EMBL" id="SRX82261.1"/>
    </source>
</evidence>
<dbReference type="STRING" id="39692.BST38_24890"/>
<dbReference type="Gene3D" id="3.30.559.10">
    <property type="entry name" value="Chloramphenicol acetyltransferase-like domain"/>
    <property type="match status" value="1"/>
</dbReference>
<proteinExistence type="predicted"/>
<feature type="compositionally biased region" description="Low complexity" evidence="1">
    <location>
        <begin position="224"/>
        <end position="237"/>
    </location>
</feature>
<keyword evidence="3" id="KW-1185">Reference proteome</keyword>
<reference evidence="2 3" key="1">
    <citation type="submission" date="2018-05" db="EMBL/GenBank/DDBJ databases">
        <authorList>
            <consortium name="IHU Genomes"/>
        </authorList>
    </citation>
    <scope>NUCLEOTIDE SEQUENCE [LARGE SCALE GENOMIC DNA]</scope>
    <source>
        <strain evidence="2 3">P7335</strain>
    </source>
</reference>
<protein>
    <recommendedName>
        <fullName evidence="4">Fatty acyl-AMP ligase FadD28 and polyketide synthase</fullName>
    </recommendedName>
</protein>
<gene>
    <name evidence="2" type="ORF">MPP7335_04021</name>
</gene>
<evidence type="ECO:0008006" key="4">
    <source>
        <dbReference type="Google" id="ProtNLM"/>
    </source>
</evidence>
<evidence type="ECO:0000256" key="1">
    <source>
        <dbReference type="SAM" id="MobiDB-lite"/>
    </source>
</evidence>
<dbReference type="AlphaFoldDB" id="A0A375YMF1"/>
<dbReference type="Proteomes" id="UP000252008">
    <property type="component" value="Unassembled WGS sequence"/>
</dbReference>
<sequence>MAVRNHSVRSSVDGGSSDGSARADNRLALLDQAFYEGHRAAGQKEVMQVGWVYERPVDLEGLTRFQQNLADGLLGRLIERSSLPFGRHRWVRAPGPGPLDIAARARPRGELGDWFDECTQLTIDPEAGPGWRIDVLPLTDGSTAVSLVLSHYVIDGIGGAVAVTEAILQLPRDLGYPPPRCRTRGQAVLQDLRETAQEFPSAVRAFTAAITEARRRREEDDRPATAQAPAAPAGGTDQPVVAPSIWIRFKQDEWNAKAAELGGTHSTLAAAFTARLDERMGRTHGSVGTIPVLLTVNDRTSGDDARAIAVSFVRVHIDPHGLTTDLQGARAAIKDALKAAQETHDPAADLVPLTPYTPQRMWRQLADYARNDPDQPAVCSNLGDTGPAAIRPDGTLCDAAFARGASQHLTRRWLERIGSQAHVYYGTAVEMNMVTIYVCAFRPGSVDDKAGLRETVAAVTADFGLSGVLE</sequence>
<feature type="compositionally biased region" description="Basic and acidic residues" evidence="1">
    <location>
        <begin position="213"/>
        <end position="223"/>
    </location>
</feature>
<evidence type="ECO:0000313" key="3">
    <source>
        <dbReference type="Proteomes" id="UP000252008"/>
    </source>
</evidence>
<organism evidence="2 3">
    <name type="scientific">Mycolicibacterium parafortuitum</name>
    <name type="common">Mycobacterium parafortuitum</name>
    <dbReference type="NCBI Taxonomy" id="39692"/>
    <lineage>
        <taxon>Bacteria</taxon>
        <taxon>Bacillati</taxon>
        <taxon>Actinomycetota</taxon>
        <taxon>Actinomycetes</taxon>
        <taxon>Mycobacteriales</taxon>
        <taxon>Mycobacteriaceae</taxon>
        <taxon>Mycolicibacterium</taxon>
    </lineage>
</organism>
<dbReference type="EMBL" id="UEGS01000001">
    <property type="protein sequence ID" value="SRX82261.1"/>
    <property type="molecule type" value="Genomic_DNA"/>
</dbReference>
<feature type="region of interest" description="Disordered" evidence="1">
    <location>
        <begin position="213"/>
        <end position="237"/>
    </location>
</feature>
<name>A0A375YMF1_MYCPF</name>
<feature type="compositionally biased region" description="Low complexity" evidence="1">
    <location>
        <begin position="8"/>
        <end position="21"/>
    </location>
</feature>
<accession>A0A375YMF1</accession>